<accession>A0A183IMS7</accession>
<reference evidence="3" key="1">
    <citation type="submission" date="2016-06" db="UniProtKB">
        <authorList>
            <consortium name="WormBaseParasite"/>
        </authorList>
    </citation>
    <scope>IDENTIFICATION</scope>
</reference>
<dbReference type="AlphaFoldDB" id="A0A183IMS7"/>
<gene>
    <name evidence="1" type="ORF">SBAD_LOCUS4923</name>
</gene>
<dbReference type="OrthoDB" id="7740904at2759"/>
<organism evidence="3">
    <name type="scientific">Soboliphyme baturini</name>
    <dbReference type="NCBI Taxonomy" id="241478"/>
    <lineage>
        <taxon>Eukaryota</taxon>
        <taxon>Metazoa</taxon>
        <taxon>Ecdysozoa</taxon>
        <taxon>Nematoda</taxon>
        <taxon>Enoplea</taxon>
        <taxon>Dorylaimia</taxon>
        <taxon>Dioctophymatida</taxon>
        <taxon>Dioctophymatoidea</taxon>
        <taxon>Soboliphymatidae</taxon>
        <taxon>Soboliphyme</taxon>
    </lineage>
</organism>
<dbReference type="Proteomes" id="UP000270296">
    <property type="component" value="Unassembled WGS sequence"/>
</dbReference>
<evidence type="ECO:0000313" key="3">
    <source>
        <dbReference type="WBParaSite" id="SBAD_0000512301-mRNA-1"/>
    </source>
</evidence>
<evidence type="ECO:0000313" key="1">
    <source>
        <dbReference type="EMBL" id="VDP05728.1"/>
    </source>
</evidence>
<dbReference type="EMBL" id="UZAM01008631">
    <property type="protein sequence ID" value="VDP05728.1"/>
    <property type="molecule type" value="Genomic_DNA"/>
</dbReference>
<name>A0A183IMS7_9BILA</name>
<evidence type="ECO:0000313" key="2">
    <source>
        <dbReference type="Proteomes" id="UP000270296"/>
    </source>
</evidence>
<sequence length="92" mass="10661">MEYHTKIRWQKQPENQMGNILFGGHDSEICKHIAWLFEQILVMITDVKTEWQLTKSVIMEAAAECCGFKWVGLPVDVRKDILLLDTRGTIDV</sequence>
<reference evidence="1 2" key="2">
    <citation type="submission" date="2018-11" db="EMBL/GenBank/DDBJ databases">
        <authorList>
            <consortium name="Pathogen Informatics"/>
        </authorList>
    </citation>
    <scope>NUCLEOTIDE SEQUENCE [LARGE SCALE GENOMIC DNA]</scope>
</reference>
<keyword evidence="2" id="KW-1185">Reference proteome</keyword>
<dbReference type="WBParaSite" id="SBAD_0000512301-mRNA-1">
    <property type="protein sequence ID" value="SBAD_0000512301-mRNA-1"/>
    <property type="gene ID" value="SBAD_0000512301"/>
</dbReference>
<protein>
    <submittedName>
        <fullName evidence="3">Dynein light chain</fullName>
    </submittedName>
</protein>
<proteinExistence type="predicted"/>